<evidence type="ECO:0000256" key="1">
    <source>
        <dbReference type="SAM" id="Coils"/>
    </source>
</evidence>
<evidence type="ECO:0000313" key="3">
    <source>
        <dbReference type="Proteomes" id="UP000231094"/>
    </source>
</evidence>
<name>A0A2N9Y3X3_9NEIS</name>
<reference evidence="2 3" key="1">
    <citation type="journal article" date="2017" name="MBio">
        <title>Type VI secretion-mediated competition in the bee gut microbiome.</title>
        <authorList>
            <person name="Steele M.I."/>
            <person name="Kwong W.K."/>
            <person name="Powell J.E."/>
            <person name="Whiteley M."/>
            <person name="Moran N.A."/>
        </authorList>
    </citation>
    <scope>NUCLEOTIDE SEQUENCE [LARGE SCALE GENOMIC DNA]</scope>
    <source>
        <strain evidence="2 3">PEB0171</strain>
    </source>
</reference>
<sequence>MARKVWAYAKDKNQCFICENQSLQPKIFYIWDVLRLKEQNFKKYLELTFYSTEYDEINRLELIPTEHGFFRYKSDEIDENNKESIYHSAATVILLEMPVIKFTIDKNKYILNFSKFLVEPCLRFKHFDQDEEKYYPDLVGYFSSECELQEKWKGCLAIEVVYTNACYSKKIHSFEKNHIPIIEVSISKKLKLETEFGGEIKFTVADVENYYFSLKKIFEKNVYGKIRSDPVNHKFYTDKIISLEDAYKRELENKQLLNDNEQANLKRELNYINLKYEEMKSEVSHLHNLLEQMKQKEWHLNNRLNNYAVMGFWQKIKFLFNISAD</sequence>
<protein>
    <submittedName>
        <fullName evidence="2">Uncharacterized protein</fullName>
    </submittedName>
</protein>
<dbReference type="AlphaFoldDB" id="A0A2N9Y3X3"/>
<comment type="caution">
    <text evidence="2">The sequence shown here is derived from an EMBL/GenBank/DDBJ whole genome shotgun (WGS) entry which is preliminary data.</text>
</comment>
<feature type="coiled-coil region" evidence="1">
    <location>
        <begin position="240"/>
        <end position="296"/>
    </location>
</feature>
<organism evidence="2 3">
    <name type="scientific">Snodgrassella alvi</name>
    <dbReference type="NCBI Taxonomy" id="1196083"/>
    <lineage>
        <taxon>Bacteria</taxon>
        <taxon>Pseudomonadati</taxon>
        <taxon>Pseudomonadota</taxon>
        <taxon>Betaproteobacteria</taxon>
        <taxon>Neisseriales</taxon>
        <taxon>Neisseriaceae</taxon>
        <taxon>Snodgrassella</taxon>
    </lineage>
</organism>
<gene>
    <name evidence="2" type="ORF">BHC47_04390</name>
</gene>
<accession>A0A2N9Y3X3</accession>
<proteinExistence type="predicted"/>
<keyword evidence="1" id="KW-0175">Coiled coil</keyword>
<dbReference type="RefSeq" id="WP_100115524.1">
    <property type="nucleotide sequence ID" value="NZ_JBNPAZ010000006.1"/>
</dbReference>
<dbReference type="Proteomes" id="UP000231094">
    <property type="component" value="Unassembled WGS sequence"/>
</dbReference>
<dbReference type="EMBL" id="MEIV01000051">
    <property type="protein sequence ID" value="PIT62340.1"/>
    <property type="molecule type" value="Genomic_DNA"/>
</dbReference>
<evidence type="ECO:0000313" key="2">
    <source>
        <dbReference type="EMBL" id="PIT62340.1"/>
    </source>
</evidence>